<feature type="domain" description="DUF1468" evidence="2">
    <location>
        <begin position="22"/>
        <end position="183"/>
    </location>
</feature>
<dbReference type="Pfam" id="PF07331">
    <property type="entry name" value="TctB"/>
    <property type="match status" value="1"/>
</dbReference>
<dbReference type="AlphaFoldDB" id="A0A151AAB7"/>
<reference evidence="3 4" key="1">
    <citation type="submission" date="2016-02" db="EMBL/GenBank/DDBJ databases">
        <title>Genome sequence of Halalkalicoccus paucihalophilus DSM 24557.</title>
        <authorList>
            <person name="Poehlein A."/>
            <person name="Daniel R."/>
        </authorList>
    </citation>
    <scope>NUCLEOTIDE SEQUENCE [LARGE SCALE GENOMIC DNA]</scope>
    <source>
        <strain evidence="3 4">DSM 24557</strain>
    </source>
</reference>
<evidence type="ECO:0000313" key="4">
    <source>
        <dbReference type="Proteomes" id="UP000075321"/>
    </source>
</evidence>
<proteinExistence type="predicted"/>
<sequence length="207" mass="22961">MTFEEQYKRFSEKFVHMETLLLLIMLVSSAYMLWGTFNFQSVSAARFPRLTAGTVFIGSVLLISRNYLPDRVSTLLTEQPEVFKTDDELSQKLEQSTSEQTASSSEATELSVVGRPIHDSLFTAIAIVGYAVLSFAIGIYLATPIFVLVYARWFKLSWKMTIALTVLGIVIGDVFMGLLGVPLDRGEILFPSGVLNISGISLMEALK</sequence>
<dbReference type="PATRIC" id="fig|1008153.3.peg.3607"/>
<dbReference type="EMBL" id="LTAZ01000013">
    <property type="protein sequence ID" value="KYH24442.1"/>
    <property type="molecule type" value="Genomic_DNA"/>
</dbReference>
<organism evidence="3 4">
    <name type="scientific">Halalkalicoccus paucihalophilus</name>
    <dbReference type="NCBI Taxonomy" id="1008153"/>
    <lineage>
        <taxon>Archaea</taxon>
        <taxon>Methanobacteriati</taxon>
        <taxon>Methanobacteriota</taxon>
        <taxon>Stenosarchaea group</taxon>
        <taxon>Halobacteria</taxon>
        <taxon>Halobacteriales</taxon>
        <taxon>Halococcaceae</taxon>
        <taxon>Halalkalicoccus</taxon>
    </lineage>
</organism>
<keyword evidence="1" id="KW-0812">Transmembrane</keyword>
<keyword evidence="4" id="KW-1185">Reference proteome</keyword>
<evidence type="ECO:0000256" key="1">
    <source>
        <dbReference type="SAM" id="Phobius"/>
    </source>
</evidence>
<feature type="transmembrane region" description="Helical" evidence="1">
    <location>
        <begin position="162"/>
        <end position="182"/>
    </location>
</feature>
<gene>
    <name evidence="3" type="ORF">HAPAU_34250</name>
</gene>
<evidence type="ECO:0000313" key="3">
    <source>
        <dbReference type="EMBL" id="KYH24442.1"/>
    </source>
</evidence>
<feature type="transmembrane region" description="Helical" evidence="1">
    <location>
        <begin position="121"/>
        <end position="150"/>
    </location>
</feature>
<dbReference type="OrthoDB" id="326396at2157"/>
<keyword evidence="1" id="KW-1133">Transmembrane helix</keyword>
<accession>A0A151AAB7</accession>
<dbReference type="RefSeq" id="WP_066384919.1">
    <property type="nucleotide sequence ID" value="NZ_LTAZ01000013.1"/>
</dbReference>
<keyword evidence="1" id="KW-0472">Membrane</keyword>
<dbReference type="Proteomes" id="UP000075321">
    <property type="component" value="Unassembled WGS sequence"/>
</dbReference>
<dbReference type="InterPro" id="IPR009936">
    <property type="entry name" value="DUF1468"/>
</dbReference>
<feature type="transmembrane region" description="Helical" evidence="1">
    <location>
        <begin position="20"/>
        <end position="37"/>
    </location>
</feature>
<protein>
    <recommendedName>
        <fullName evidence="2">DUF1468 domain-containing protein</fullName>
    </recommendedName>
</protein>
<comment type="caution">
    <text evidence="3">The sequence shown here is derived from an EMBL/GenBank/DDBJ whole genome shotgun (WGS) entry which is preliminary data.</text>
</comment>
<evidence type="ECO:0000259" key="2">
    <source>
        <dbReference type="Pfam" id="PF07331"/>
    </source>
</evidence>
<name>A0A151AAB7_9EURY</name>